<sequence>MSILWLKRKQTLQQRLFQLRGHLVEVNGENLGLEPGQLQQVFKHNFIKVQGELFVPLSLQSIRVFDIKPPRRTVRVGVRTTFRTGSAFSNIRLVQIGTDFIELQAKGSRFPSRILFPLNKVEGIFPVNTEQKTLRKRIVRRT</sequence>
<dbReference type="EMBL" id="BAVZ01000007">
    <property type="protein sequence ID" value="GAF08564.1"/>
    <property type="molecule type" value="Genomic_DNA"/>
</dbReference>
<accession>W7Z2F5</accession>
<dbReference type="RefSeq" id="WP_242403810.1">
    <property type="nucleotide sequence ID" value="NZ_BAVZ01000007.1"/>
</dbReference>
<dbReference type="AlphaFoldDB" id="W7Z2F5"/>
<gene>
    <name evidence="1" type="ORF">JCM16418_2647</name>
</gene>
<keyword evidence="2" id="KW-1185">Reference proteome</keyword>
<dbReference type="Proteomes" id="UP000019364">
    <property type="component" value="Unassembled WGS sequence"/>
</dbReference>
<dbReference type="STRING" id="1236976.JCM16418_2647"/>
<name>W7Z2F5_9BACL</name>
<evidence type="ECO:0000313" key="1">
    <source>
        <dbReference type="EMBL" id="GAF08564.1"/>
    </source>
</evidence>
<protein>
    <submittedName>
        <fullName evidence="1">Uncharacterized protein</fullName>
    </submittedName>
</protein>
<comment type="caution">
    <text evidence="1">The sequence shown here is derived from an EMBL/GenBank/DDBJ whole genome shotgun (WGS) entry which is preliminary data.</text>
</comment>
<evidence type="ECO:0000313" key="2">
    <source>
        <dbReference type="Proteomes" id="UP000019364"/>
    </source>
</evidence>
<reference evidence="1 2" key="1">
    <citation type="journal article" date="2014" name="Genome Announc.">
        <title>Draft Genome Sequence of Paenibacillus pini JCM 16418T, Isolated from the Rhizosphere of Pine Tree.</title>
        <authorList>
            <person name="Yuki M."/>
            <person name="Oshima K."/>
            <person name="Suda W."/>
            <person name="Oshida Y."/>
            <person name="Kitamura K."/>
            <person name="Iida Y."/>
            <person name="Hattori M."/>
            <person name="Ohkuma M."/>
        </authorList>
    </citation>
    <scope>NUCLEOTIDE SEQUENCE [LARGE SCALE GENOMIC DNA]</scope>
    <source>
        <strain evidence="1 2">JCM 16418</strain>
    </source>
</reference>
<organism evidence="1 2">
    <name type="scientific">Paenibacillus pini JCM 16418</name>
    <dbReference type="NCBI Taxonomy" id="1236976"/>
    <lineage>
        <taxon>Bacteria</taxon>
        <taxon>Bacillati</taxon>
        <taxon>Bacillota</taxon>
        <taxon>Bacilli</taxon>
        <taxon>Bacillales</taxon>
        <taxon>Paenibacillaceae</taxon>
        <taxon>Paenibacillus</taxon>
    </lineage>
</organism>
<dbReference type="eggNOG" id="ENOG5032D0F">
    <property type="taxonomic scope" value="Bacteria"/>
</dbReference>
<proteinExistence type="predicted"/>